<dbReference type="Proteomes" id="UP000594874">
    <property type="component" value="Chromosome"/>
</dbReference>
<dbReference type="EMBL" id="CP063091">
    <property type="protein sequence ID" value="QOR05273.1"/>
    <property type="molecule type" value="Genomic_DNA"/>
</dbReference>
<dbReference type="Gene3D" id="3.40.50.2000">
    <property type="entry name" value="Glycogen Phosphorylase B"/>
    <property type="match status" value="1"/>
</dbReference>
<proteinExistence type="predicted"/>
<organism evidence="1 2">
    <name type="scientific">Campylobacter cuniculorum</name>
    <dbReference type="NCBI Taxonomy" id="374106"/>
    <lineage>
        <taxon>Bacteria</taxon>
        <taxon>Pseudomonadati</taxon>
        <taxon>Campylobacterota</taxon>
        <taxon>Epsilonproteobacteria</taxon>
        <taxon>Campylobacterales</taxon>
        <taxon>Campylobacteraceae</taxon>
        <taxon>Campylobacter</taxon>
    </lineage>
</organism>
<keyword evidence="2" id="KW-1185">Reference proteome</keyword>
<name>A0ABX6U753_9BACT</name>
<dbReference type="RefSeq" id="WP_125921799.1">
    <property type="nucleotide sequence ID" value="NZ_CP063091.1"/>
</dbReference>
<evidence type="ECO:0000313" key="2">
    <source>
        <dbReference type="Proteomes" id="UP000594874"/>
    </source>
</evidence>
<gene>
    <name evidence="1" type="ORF">A0071_02590</name>
</gene>
<evidence type="ECO:0000313" key="1">
    <source>
        <dbReference type="EMBL" id="QOR05273.1"/>
    </source>
</evidence>
<protein>
    <recommendedName>
        <fullName evidence="3">Glycosyltransferase family 4 protein</fullName>
    </recommendedName>
</protein>
<reference evidence="1 2" key="1">
    <citation type="submission" date="2020-10" db="EMBL/GenBank/DDBJ databases">
        <title>Campylobacter and Helicobacter PacBio genomes.</title>
        <authorList>
            <person name="Lane C."/>
        </authorList>
    </citation>
    <scope>NUCLEOTIDE SEQUENCE [LARGE SCALE GENOMIC DNA]</scope>
    <source>
        <strain evidence="1 2">2010D-8469</strain>
    </source>
</reference>
<evidence type="ECO:0008006" key="3">
    <source>
        <dbReference type="Google" id="ProtNLM"/>
    </source>
</evidence>
<sequence length="56" mass="6398">MERVVCNLANAFAERGHEISIFALHKEGADLSRLHSKDIQVKLSTHRLGFKKPKNR</sequence>
<accession>A0ABX6U753</accession>